<dbReference type="InterPro" id="IPR006439">
    <property type="entry name" value="HAD-SF_hydro_IA"/>
</dbReference>
<dbReference type="SFLD" id="SFLDS00003">
    <property type="entry name" value="Haloacid_Dehalogenase"/>
    <property type="match status" value="1"/>
</dbReference>
<name>A0ABU3QI21_9ACTN</name>
<protein>
    <submittedName>
        <fullName evidence="2">HAD-IA family hydrolase</fullName>
    </submittedName>
</protein>
<dbReference type="RefSeq" id="WP_315877503.1">
    <property type="nucleotide sequence ID" value="NZ_JAWCTQ010000009.1"/>
</dbReference>
<dbReference type="InterPro" id="IPR036412">
    <property type="entry name" value="HAD-like_sf"/>
</dbReference>
<evidence type="ECO:0000256" key="1">
    <source>
        <dbReference type="SAM" id="MobiDB-lite"/>
    </source>
</evidence>
<dbReference type="GO" id="GO:0016787">
    <property type="term" value="F:hydrolase activity"/>
    <property type="evidence" value="ECO:0007669"/>
    <property type="project" value="UniProtKB-KW"/>
</dbReference>
<accession>A0ABU3QI21</accession>
<dbReference type="PANTHER" id="PTHR43481">
    <property type="entry name" value="FRUCTOSE-1-PHOSPHATE PHOSPHATASE"/>
    <property type="match status" value="1"/>
</dbReference>
<dbReference type="Pfam" id="PF00702">
    <property type="entry name" value="Hydrolase"/>
    <property type="match status" value="1"/>
</dbReference>
<dbReference type="InterPro" id="IPR051806">
    <property type="entry name" value="HAD-like_SPP"/>
</dbReference>
<dbReference type="NCBIfam" id="TIGR01509">
    <property type="entry name" value="HAD-SF-IA-v3"/>
    <property type="match status" value="1"/>
</dbReference>
<dbReference type="InterPro" id="IPR023214">
    <property type="entry name" value="HAD_sf"/>
</dbReference>
<feature type="region of interest" description="Disordered" evidence="1">
    <location>
        <begin position="1"/>
        <end position="22"/>
    </location>
</feature>
<dbReference type="SFLD" id="SFLDG01129">
    <property type="entry name" value="C1.5:_HAD__Beta-PGM__Phosphata"/>
    <property type="match status" value="1"/>
</dbReference>
<reference evidence="2 3" key="1">
    <citation type="submission" date="2023-09" db="EMBL/GenBank/DDBJ databases">
        <title>Streptomyces sp. nov.: A antagonism against Alternaria gaisen Producing Streptochlin, Isolated from Tamarix root soil.</title>
        <authorList>
            <person name="Chen Y."/>
        </authorList>
    </citation>
    <scope>NUCLEOTIDE SEQUENCE [LARGE SCALE GENOMIC DNA]</scope>
    <source>
        <strain evidence="2 3">TRM76323</strain>
    </source>
</reference>
<dbReference type="PANTHER" id="PTHR43481:SF4">
    <property type="entry name" value="GLYCEROL-1-PHOSPHATE PHOSPHOHYDROLASE 1-RELATED"/>
    <property type="match status" value="1"/>
</dbReference>
<dbReference type="EMBL" id="JAWCTQ010000009">
    <property type="protein sequence ID" value="MDT9682418.1"/>
    <property type="molecule type" value="Genomic_DNA"/>
</dbReference>
<comment type="caution">
    <text evidence="2">The sequence shown here is derived from an EMBL/GenBank/DDBJ whole genome shotgun (WGS) entry which is preliminary data.</text>
</comment>
<evidence type="ECO:0000313" key="3">
    <source>
        <dbReference type="Proteomes" id="UP001250181"/>
    </source>
</evidence>
<gene>
    <name evidence="2" type="ORF">RND61_10110</name>
</gene>
<proteinExistence type="predicted"/>
<keyword evidence="3" id="KW-1185">Reference proteome</keyword>
<dbReference type="Gene3D" id="3.40.50.1000">
    <property type="entry name" value="HAD superfamily/HAD-like"/>
    <property type="match status" value="1"/>
</dbReference>
<dbReference type="SUPFAM" id="SSF56784">
    <property type="entry name" value="HAD-like"/>
    <property type="match status" value="1"/>
</dbReference>
<sequence>MNGSPLAGTGPSPLAPHTWREHADGSLGRHGRALLFDLDGTLVDSAAAIERHTRAWAARCHLDGDHVLELSHGRRDTDLVALLAPTRRHDEELAWLHDVSCRDTWGIGPIPGAAALLARLAPEDWAVVTSGAREVALARLAAAGLPVPRVLVTAEDVVEGKPAPEGYLLAAHRLGVPPAQCLAFEDADVGVAAARAAGVAVVRVGGTGDPGVTDLREVSVVPETGRTGRRLAVRVDNRRVRPRP</sequence>
<dbReference type="InterPro" id="IPR023198">
    <property type="entry name" value="PGP-like_dom2"/>
</dbReference>
<dbReference type="Proteomes" id="UP001250181">
    <property type="component" value="Unassembled WGS sequence"/>
</dbReference>
<keyword evidence="2" id="KW-0378">Hydrolase</keyword>
<dbReference type="Gene3D" id="1.10.150.240">
    <property type="entry name" value="Putative phosphatase, domain 2"/>
    <property type="match status" value="1"/>
</dbReference>
<evidence type="ECO:0000313" key="2">
    <source>
        <dbReference type="EMBL" id="MDT9682418.1"/>
    </source>
</evidence>
<organism evidence="2 3">
    <name type="scientific">Streptomyces tamarix</name>
    <dbReference type="NCBI Taxonomy" id="3078565"/>
    <lineage>
        <taxon>Bacteria</taxon>
        <taxon>Bacillati</taxon>
        <taxon>Actinomycetota</taxon>
        <taxon>Actinomycetes</taxon>
        <taxon>Kitasatosporales</taxon>
        <taxon>Streptomycetaceae</taxon>
        <taxon>Streptomyces</taxon>
    </lineage>
</organism>